<protein>
    <submittedName>
        <fullName evidence="2">Uncharacterized protein</fullName>
    </submittedName>
</protein>
<dbReference type="RefSeq" id="XP_033382136.1">
    <property type="nucleotide sequence ID" value="XM_033522333.1"/>
</dbReference>
<feature type="compositionally biased region" description="Basic residues" evidence="1">
    <location>
        <begin position="26"/>
        <end position="51"/>
    </location>
</feature>
<dbReference type="Proteomes" id="UP000799778">
    <property type="component" value="Unassembled WGS sequence"/>
</dbReference>
<organism evidence="2 3">
    <name type="scientific">Aaosphaeria arxii CBS 175.79</name>
    <dbReference type="NCBI Taxonomy" id="1450172"/>
    <lineage>
        <taxon>Eukaryota</taxon>
        <taxon>Fungi</taxon>
        <taxon>Dikarya</taxon>
        <taxon>Ascomycota</taxon>
        <taxon>Pezizomycotina</taxon>
        <taxon>Dothideomycetes</taxon>
        <taxon>Pleosporomycetidae</taxon>
        <taxon>Pleosporales</taxon>
        <taxon>Pleosporales incertae sedis</taxon>
        <taxon>Aaosphaeria</taxon>
    </lineage>
</organism>
<sequence length="90" mass="10003">MARGRVRDAAAKHKQNEGVRLAPSHTHTHTHTHALKHTRTAHTHLPHSHSHKRTYMYVPTVHPPVSKVQKAGDGEGMALRMAIGPFPTDD</sequence>
<feature type="region of interest" description="Disordered" evidence="1">
    <location>
        <begin position="1"/>
        <end position="51"/>
    </location>
</feature>
<name>A0A6A5XLV1_9PLEO</name>
<dbReference type="GeneID" id="54279730"/>
<evidence type="ECO:0000256" key="1">
    <source>
        <dbReference type="SAM" id="MobiDB-lite"/>
    </source>
</evidence>
<keyword evidence="3" id="KW-1185">Reference proteome</keyword>
<dbReference type="EMBL" id="ML978071">
    <property type="protein sequence ID" value="KAF2013797.1"/>
    <property type="molecule type" value="Genomic_DNA"/>
</dbReference>
<dbReference type="AlphaFoldDB" id="A0A6A5XLV1"/>
<evidence type="ECO:0000313" key="3">
    <source>
        <dbReference type="Proteomes" id="UP000799778"/>
    </source>
</evidence>
<accession>A0A6A5XLV1</accession>
<reference evidence="2" key="1">
    <citation type="journal article" date="2020" name="Stud. Mycol.">
        <title>101 Dothideomycetes genomes: a test case for predicting lifestyles and emergence of pathogens.</title>
        <authorList>
            <person name="Haridas S."/>
            <person name="Albert R."/>
            <person name="Binder M."/>
            <person name="Bloem J."/>
            <person name="Labutti K."/>
            <person name="Salamov A."/>
            <person name="Andreopoulos B."/>
            <person name="Baker S."/>
            <person name="Barry K."/>
            <person name="Bills G."/>
            <person name="Bluhm B."/>
            <person name="Cannon C."/>
            <person name="Castanera R."/>
            <person name="Culley D."/>
            <person name="Daum C."/>
            <person name="Ezra D."/>
            <person name="Gonzalez J."/>
            <person name="Henrissat B."/>
            <person name="Kuo A."/>
            <person name="Liang C."/>
            <person name="Lipzen A."/>
            <person name="Lutzoni F."/>
            <person name="Magnuson J."/>
            <person name="Mondo S."/>
            <person name="Nolan M."/>
            <person name="Ohm R."/>
            <person name="Pangilinan J."/>
            <person name="Park H.-J."/>
            <person name="Ramirez L."/>
            <person name="Alfaro M."/>
            <person name="Sun H."/>
            <person name="Tritt A."/>
            <person name="Yoshinaga Y."/>
            <person name="Zwiers L.-H."/>
            <person name="Turgeon B."/>
            <person name="Goodwin S."/>
            <person name="Spatafora J."/>
            <person name="Crous P."/>
            <person name="Grigoriev I."/>
        </authorList>
    </citation>
    <scope>NUCLEOTIDE SEQUENCE</scope>
    <source>
        <strain evidence="2">CBS 175.79</strain>
    </source>
</reference>
<evidence type="ECO:0000313" key="2">
    <source>
        <dbReference type="EMBL" id="KAF2013797.1"/>
    </source>
</evidence>
<gene>
    <name evidence="2" type="ORF">BU24DRAFT_247416</name>
</gene>
<proteinExistence type="predicted"/>
<feature type="compositionally biased region" description="Basic and acidic residues" evidence="1">
    <location>
        <begin position="1"/>
        <end position="17"/>
    </location>
</feature>